<feature type="domain" description="EF-hand" evidence="1">
    <location>
        <begin position="131"/>
        <end position="166"/>
    </location>
</feature>
<dbReference type="Pfam" id="PF13202">
    <property type="entry name" value="EF-hand_5"/>
    <property type="match status" value="1"/>
</dbReference>
<dbReference type="PROSITE" id="PS50222">
    <property type="entry name" value="EF_HAND_2"/>
    <property type="match status" value="2"/>
</dbReference>
<sequence>MSADLRRRKLEKVFASFDTDRDGVIDELDITAMAQIWCDTYGVAPSSAHWRSIHGRAHGLWRGIRENTDGGDADRVSRDEWVAAMDSPGFAAFVERSAIPFSMAVFAAADGDGDGRITVEEMMAAQSKSGMSAEETRTVFALLDTDGDGRVSYDEYVEAARQFYLSDDPEAPGNLIAGDF</sequence>
<gene>
    <name evidence="2" type="primary">calD_2</name>
    <name evidence="2" type="ORF">GCM10022214_50670</name>
</gene>
<dbReference type="PANTHER" id="PTHR23064">
    <property type="entry name" value="TROPONIN"/>
    <property type="match status" value="1"/>
</dbReference>
<protein>
    <submittedName>
        <fullName evidence="2">Calcium binding protein CalD</fullName>
    </submittedName>
</protein>
<dbReference type="InterPro" id="IPR002048">
    <property type="entry name" value="EF_hand_dom"/>
</dbReference>
<dbReference type="SMART" id="SM00054">
    <property type="entry name" value="EFh"/>
    <property type="match status" value="3"/>
</dbReference>
<dbReference type="PROSITE" id="PS00018">
    <property type="entry name" value="EF_HAND_1"/>
    <property type="match status" value="2"/>
</dbReference>
<reference evidence="3" key="1">
    <citation type="journal article" date="2019" name="Int. J. Syst. Evol. Microbiol.">
        <title>The Global Catalogue of Microorganisms (GCM) 10K type strain sequencing project: providing services to taxonomists for standard genome sequencing and annotation.</title>
        <authorList>
            <consortium name="The Broad Institute Genomics Platform"/>
            <consortium name="The Broad Institute Genome Sequencing Center for Infectious Disease"/>
            <person name="Wu L."/>
            <person name="Ma J."/>
        </authorList>
    </citation>
    <scope>NUCLEOTIDE SEQUENCE [LARGE SCALE GENOMIC DNA]</scope>
    <source>
        <strain evidence="3">JCM 16702</strain>
    </source>
</reference>
<dbReference type="InterPro" id="IPR018247">
    <property type="entry name" value="EF_Hand_1_Ca_BS"/>
</dbReference>
<comment type="caution">
    <text evidence="2">The sequence shown here is derived from an EMBL/GenBank/DDBJ whole genome shotgun (WGS) entry which is preliminary data.</text>
</comment>
<dbReference type="RefSeq" id="WP_344952298.1">
    <property type="nucleotide sequence ID" value="NZ_BAAAZG010000038.1"/>
</dbReference>
<evidence type="ECO:0000313" key="2">
    <source>
        <dbReference type="EMBL" id="GAA4084684.1"/>
    </source>
</evidence>
<dbReference type="Pfam" id="PF13499">
    <property type="entry name" value="EF-hand_7"/>
    <property type="match status" value="1"/>
</dbReference>
<dbReference type="EMBL" id="BAAAZG010000038">
    <property type="protein sequence ID" value="GAA4084684.1"/>
    <property type="molecule type" value="Genomic_DNA"/>
</dbReference>
<evidence type="ECO:0000313" key="3">
    <source>
        <dbReference type="Proteomes" id="UP001500683"/>
    </source>
</evidence>
<accession>A0ABP7WAB8</accession>
<feature type="domain" description="EF-hand" evidence="1">
    <location>
        <begin position="5"/>
        <end position="40"/>
    </location>
</feature>
<organism evidence="2 3">
    <name type="scientific">Actinomadura miaoliensis</name>
    <dbReference type="NCBI Taxonomy" id="430685"/>
    <lineage>
        <taxon>Bacteria</taxon>
        <taxon>Bacillati</taxon>
        <taxon>Actinomycetota</taxon>
        <taxon>Actinomycetes</taxon>
        <taxon>Streptosporangiales</taxon>
        <taxon>Thermomonosporaceae</taxon>
        <taxon>Actinomadura</taxon>
    </lineage>
</organism>
<dbReference type="Gene3D" id="1.10.238.10">
    <property type="entry name" value="EF-hand"/>
    <property type="match status" value="1"/>
</dbReference>
<name>A0ABP7WAB8_9ACTN</name>
<keyword evidence="3" id="KW-1185">Reference proteome</keyword>
<dbReference type="InterPro" id="IPR011992">
    <property type="entry name" value="EF-hand-dom_pair"/>
</dbReference>
<dbReference type="SUPFAM" id="SSF47473">
    <property type="entry name" value="EF-hand"/>
    <property type="match status" value="1"/>
</dbReference>
<dbReference type="CDD" id="cd00051">
    <property type="entry name" value="EFh"/>
    <property type="match status" value="1"/>
</dbReference>
<dbReference type="Proteomes" id="UP001500683">
    <property type="component" value="Unassembled WGS sequence"/>
</dbReference>
<evidence type="ECO:0000259" key="1">
    <source>
        <dbReference type="PROSITE" id="PS50222"/>
    </source>
</evidence>
<proteinExistence type="predicted"/>
<dbReference type="InterPro" id="IPR052591">
    <property type="entry name" value="CML21-like"/>
</dbReference>